<dbReference type="EMBL" id="CAKJTU040000002">
    <property type="protein sequence ID" value="CAH1183019.1"/>
    <property type="molecule type" value="Genomic_DNA"/>
</dbReference>
<dbReference type="GO" id="GO:0005765">
    <property type="term" value="C:lysosomal membrane"/>
    <property type="evidence" value="ECO:0007669"/>
    <property type="project" value="TreeGrafter"/>
</dbReference>
<dbReference type="PANTHER" id="PTHR31592">
    <property type="entry name" value="TRANSMEMBRANE PROTEIN 192"/>
    <property type="match status" value="1"/>
</dbReference>
<dbReference type="OrthoDB" id="6277625at2759"/>
<gene>
    <name evidence="8" type="ORF">CEUTPL_LOCUS14516</name>
</gene>
<dbReference type="PANTHER" id="PTHR31592:SF1">
    <property type="entry name" value="TRANSMEMBRANE PROTEIN 192"/>
    <property type="match status" value="1"/>
</dbReference>
<name>A0A9P0DZK5_9CUCU</name>
<dbReference type="Proteomes" id="UP001152799">
    <property type="component" value="Unassembled WGS sequence"/>
</dbReference>
<dbReference type="GO" id="GO:0005770">
    <property type="term" value="C:late endosome"/>
    <property type="evidence" value="ECO:0007669"/>
    <property type="project" value="TreeGrafter"/>
</dbReference>
<evidence type="ECO:0000256" key="1">
    <source>
        <dbReference type="ARBA" id="ARBA00004141"/>
    </source>
</evidence>
<feature type="transmembrane region" description="Helical" evidence="7">
    <location>
        <begin position="166"/>
        <end position="188"/>
    </location>
</feature>
<dbReference type="Pfam" id="PF14802">
    <property type="entry name" value="TMEM192"/>
    <property type="match status" value="1"/>
</dbReference>
<feature type="transmembrane region" description="Helical" evidence="7">
    <location>
        <begin position="126"/>
        <end position="146"/>
    </location>
</feature>
<dbReference type="AlphaFoldDB" id="A0A9P0DZK5"/>
<comment type="similarity">
    <text evidence="2">Belongs to the TMEM192 family.</text>
</comment>
<proteinExistence type="inferred from homology"/>
<evidence type="ECO:0000256" key="3">
    <source>
        <dbReference type="ARBA" id="ARBA00014635"/>
    </source>
</evidence>
<evidence type="ECO:0000256" key="5">
    <source>
        <dbReference type="ARBA" id="ARBA00022989"/>
    </source>
</evidence>
<organism evidence="8 9">
    <name type="scientific">Ceutorhynchus assimilis</name>
    <name type="common">cabbage seed weevil</name>
    <dbReference type="NCBI Taxonomy" id="467358"/>
    <lineage>
        <taxon>Eukaryota</taxon>
        <taxon>Metazoa</taxon>
        <taxon>Ecdysozoa</taxon>
        <taxon>Arthropoda</taxon>
        <taxon>Hexapoda</taxon>
        <taxon>Insecta</taxon>
        <taxon>Pterygota</taxon>
        <taxon>Neoptera</taxon>
        <taxon>Endopterygota</taxon>
        <taxon>Coleoptera</taxon>
        <taxon>Polyphaga</taxon>
        <taxon>Cucujiformia</taxon>
        <taxon>Curculionidae</taxon>
        <taxon>Ceutorhynchinae</taxon>
        <taxon>Ceutorhynchus</taxon>
    </lineage>
</organism>
<evidence type="ECO:0000256" key="7">
    <source>
        <dbReference type="SAM" id="Phobius"/>
    </source>
</evidence>
<comment type="caution">
    <text evidence="8">The sequence shown here is derived from an EMBL/GenBank/DDBJ whole genome shotgun (WGS) entry which is preliminary data.</text>
</comment>
<keyword evidence="5 7" id="KW-1133">Transmembrane helix</keyword>
<keyword evidence="6 7" id="KW-0472">Membrane</keyword>
<keyword evidence="9" id="KW-1185">Reference proteome</keyword>
<comment type="subcellular location">
    <subcellularLocation>
        <location evidence="1">Membrane</location>
        <topology evidence="1">Multi-pass membrane protein</topology>
    </subcellularLocation>
</comment>
<evidence type="ECO:0000313" key="9">
    <source>
        <dbReference type="Proteomes" id="UP001152799"/>
    </source>
</evidence>
<keyword evidence="4 7" id="KW-0812">Transmembrane</keyword>
<reference evidence="8" key="1">
    <citation type="submission" date="2022-01" db="EMBL/GenBank/DDBJ databases">
        <authorList>
            <person name="King R."/>
        </authorList>
    </citation>
    <scope>NUCLEOTIDE SEQUENCE</scope>
</reference>
<dbReference type="InterPro" id="IPR029399">
    <property type="entry name" value="TMEM192"/>
</dbReference>
<protein>
    <recommendedName>
        <fullName evidence="3">Transmembrane protein 192</fullName>
    </recommendedName>
</protein>
<evidence type="ECO:0000313" key="8">
    <source>
        <dbReference type="EMBL" id="CAH1183019.1"/>
    </source>
</evidence>
<sequence length="275" mass="31140">MVSLSRSYNTNSGGATFFSESVNMDDRELLQPVLDSFGGFAPIRTAPLYSFHLLFTFVLDIVAIVYAVTHPALDSKCTEYFVILYLHVALWFITFAIHLITKRIHHQVRLNGYLEFYKNAEAHTSLPLITVSLWTVALLLVQTLMVHYYPDDFAKKCLEGGTLSPRAYICALVTLEFCTIAGINVSYIMKVWKFNQQQAPPDVLKGEWLSSANPETFSQNEVGYKEMGSRVYDFLEKQADLIRYLKEHNARLAQKVMTLSAQLRSENPTGVSTST</sequence>
<accession>A0A9P0DZK5</accession>
<evidence type="ECO:0000256" key="2">
    <source>
        <dbReference type="ARBA" id="ARBA00006314"/>
    </source>
</evidence>
<feature type="transmembrane region" description="Helical" evidence="7">
    <location>
        <begin position="80"/>
        <end position="100"/>
    </location>
</feature>
<evidence type="ECO:0000256" key="4">
    <source>
        <dbReference type="ARBA" id="ARBA00022692"/>
    </source>
</evidence>
<evidence type="ECO:0000256" key="6">
    <source>
        <dbReference type="ARBA" id="ARBA00023136"/>
    </source>
</evidence>
<feature type="transmembrane region" description="Helical" evidence="7">
    <location>
        <begin position="48"/>
        <end position="68"/>
    </location>
</feature>